<feature type="domain" description="ATPase AAA-type core" evidence="1">
    <location>
        <begin position="29"/>
        <end position="312"/>
    </location>
</feature>
<gene>
    <name evidence="2" type="ORF">GCM10007157_28410</name>
</gene>
<dbReference type="PANTHER" id="PTHR43581:SF4">
    <property type="entry name" value="ATP_GTP PHOSPHATASE"/>
    <property type="match status" value="1"/>
</dbReference>
<dbReference type="InterPro" id="IPR003959">
    <property type="entry name" value="ATPase_AAA_core"/>
</dbReference>
<dbReference type="AlphaFoldDB" id="A0A8H9I530"/>
<evidence type="ECO:0000259" key="1">
    <source>
        <dbReference type="Pfam" id="PF13304"/>
    </source>
</evidence>
<dbReference type="InterPro" id="IPR027417">
    <property type="entry name" value="P-loop_NTPase"/>
</dbReference>
<name>A0A8H9I530_9GAMM</name>
<dbReference type="GO" id="GO:0005524">
    <property type="term" value="F:ATP binding"/>
    <property type="evidence" value="ECO:0007669"/>
    <property type="project" value="InterPro"/>
</dbReference>
<dbReference type="RefSeq" id="WP_189463961.1">
    <property type="nucleotide sequence ID" value="NZ_BMXN01000020.1"/>
</dbReference>
<dbReference type="Pfam" id="PF13304">
    <property type="entry name" value="AAA_21"/>
    <property type="match status" value="1"/>
</dbReference>
<dbReference type="GO" id="GO:0016887">
    <property type="term" value="F:ATP hydrolysis activity"/>
    <property type="evidence" value="ECO:0007669"/>
    <property type="project" value="InterPro"/>
</dbReference>
<comment type="caution">
    <text evidence="2">The sequence shown here is derived from an EMBL/GenBank/DDBJ whole genome shotgun (WGS) entry which is preliminary data.</text>
</comment>
<dbReference type="Gene3D" id="3.40.50.300">
    <property type="entry name" value="P-loop containing nucleotide triphosphate hydrolases"/>
    <property type="match status" value="1"/>
</dbReference>
<sequence>MEKFIDKISTTIPFTEERVDIELNGKNLIITGANGSGKTSLVDGIYKKLVDIVRSKKLDQLPQWRQNKEHWAAELEKSEKGSAQYQQAERQLEITVKNIESVIGDPNITINNHLEFSRKVDSELGIIELFTAVRQSQIQDARSASGTNYNKGDLANQRPSIQLGDQLEQHLVNLYTRRSFSITEKRNPELEVEITNWLKEFDKNLKFLMEDDSVHLSFDADNFKFFIQQKGKFPYTFQNLSSGYSSIFSVFSKLLMRSEYLKISPSKLCGVAIIDEIDAHLHVTLQRKILPFLSESFPGIQYIVTTHSPFVLTSVSNSEIYDISRREQVGELSSYSYESVLEGLFDVSPSSDILKNKIRKIAREIERDDVNIEMLKELVSDIGSDSSYLDEESKFYLNSAKLEIKKYHKGAGN</sequence>
<evidence type="ECO:0000313" key="3">
    <source>
        <dbReference type="Proteomes" id="UP000623776"/>
    </source>
</evidence>
<evidence type="ECO:0000313" key="2">
    <source>
        <dbReference type="EMBL" id="GGW35198.1"/>
    </source>
</evidence>
<dbReference type="PANTHER" id="PTHR43581">
    <property type="entry name" value="ATP/GTP PHOSPHATASE"/>
    <property type="match status" value="1"/>
</dbReference>
<proteinExistence type="predicted"/>
<accession>A0A8H9I530</accession>
<dbReference type="Proteomes" id="UP000623776">
    <property type="component" value="Unassembled WGS sequence"/>
</dbReference>
<dbReference type="InterPro" id="IPR051396">
    <property type="entry name" value="Bact_Antivir_Def_Nuclease"/>
</dbReference>
<protein>
    <submittedName>
        <fullName evidence="2">ATPase AAA</fullName>
    </submittedName>
</protein>
<keyword evidence="3" id="KW-1185">Reference proteome</keyword>
<dbReference type="SUPFAM" id="SSF52540">
    <property type="entry name" value="P-loop containing nucleoside triphosphate hydrolases"/>
    <property type="match status" value="1"/>
</dbReference>
<organism evidence="2 3">
    <name type="scientific">Vreelandella hamiltonii</name>
    <dbReference type="NCBI Taxonomy" id="502829"/>
    <lineage>
        <taxon>Bacteria</taxon>
        <taxon>Pseudomonadati</taxon>
        <taxon>Pseudomonadota</taxon>
        <taxon>Gammaproteobacteria</taxon>
        <taxon>Oceanospirillales</taxon>
        <taxon>Halomonadaceae</taxon>
        <taxon>Vreelandella</taxon>
    </lineage>
</organism>
<reference evidence="3" key="1">
    <citation type="journal article" date="2019" name="Int. J. Syst. Evol. Microbiol.">
        <title>The Global Catalogue of Microorganisms (GCM) 10K type strain sequencing project: providing services to taxonomists for standard genome sequencing and annotation.</title>
        <authorList>
            <consortium name="The Broad Institute Genomics Platform"/>
            <consortium name="The Broad Institute Genome Sequencing Center for Infectious Disease"/>
            <person name="Wu L."/>
            <person name="Ma J."/>
        </authorList>
    </citation>
    <scope>NUCLEOTIDE SEQUENCE [LARGE SCALE GENOMIC DNA]</scope>
    <source>
        <strain evidence="3">KCTC 22154</strain>
    </source>
</reference>
<dbReference type="EMBL" id="BMXN01000020">
    <property type="protein sequence ID" value="GGW35198.1"/>
    <property type="molecule type" value="Genomic_DNA"/>
</dbReference>